<dbReference type="KEGG" id="vg:2657971"/>
<organism evidence="1 2">
    <name type="scientific">Aeromonas phage Aeh1</name>
    <dbReference type="NCBI Taxonomy" id="2880362"/>
    <lineage>
        <taxon>Viruses</taxon>
        <taxon>Duplodnaviria</taxon>
        <taxon>Heunggongvirae</taxon>
        <taxon>Uroviricota</taxon>
        <taxon>Caudoviricetes</taxon>
        <taxon>Pantevenvirales</taxon>
        <taxon>Straboviridae</taxon>
        <taxon>Cinqassovirus</taxon>
        <taxon>Cinqassovirus aeh1</taxon>
    </lineage>
</organism>
<sequence>MAVERISASSLENFTIERILVMQGENGFEVSDAFYSIEINEGMTKGFITGVLTIKNDADFLDTAMNPRGDEFIEISFYHKYPGGGSGKKFSKLFRVNSYKEMTDANTMSRGLIEFHFESVGSVENEFVRVSKSYANVGTHVIVADMLKLLGYKDSDMKIEPTLYNKDIVIPNITPVEVIGHLVDHSQSGDSITKGDSNFYFFENRDQINFVSGSSLVNAAPVATYVYSMTSDQNFQGKVIKFIRDRGYNLRDQARSGAFGVTVISNSLVDKSYKVTPLEVESVKEVYKTLNTDKWYGGTIGNNRDSCVMMSCEDQMYQYLNMGANGNSLGIQRVNRSNFNAKRAFARIGGNTDITSGSVIDLKVPSMSGTNNNRDSGKWIVFSVRHFITREQYFMDLELMSDSDIRRS</sequence>
<accession>Q76YN6</accession>
<keyword evidence="2" id="KW-1185">Reference proteome</keyword>
<evidence type="ECO:0000313" key="2">
    <source>
        <dbReference type="Proteomes" id="UP000002555"/>
    </source>
</evidence>
<reference evidence="1 2" key="1">
    <citation type="journal article" date="2001" name="J. Bacteriol.">
        <title>Phylogeny of the major head and tail genes of the wide-ranging T4-type bacteriophages.</title>
        <authorList>
            <person name="Tetart F."/>
            <person name="Desplats C."/>
            <person name="Kutateladze M."/>
            <person name="Monod C."/>
            <person name="Ackermann H.W."/>
            <person name="Krisch H.M."/>
        </authorList>
    </citation>
    <scope>NUCLEOTIDE SEQUENCE</scope>
</reference>
<dbReference type="RefSeq" id="NP_944083.1">
    <property type="nucleotide sequence ID" value="NC_005260.1"/>
</dbReference>
<dbReference type="OrthoDB" id="4118at10239"/>
<evidence type="ECO:0000313" key="1">
    <source>
        <dbReference type="EMBL" id="AAQ17860.1"/>
    </source>
</evidence>
<dbReference type="Proteomes" id="UP000002555">
    <property type="component" value="Segment"/>
</dbReference>
<gene>
    <name evidence="1" type="ORF">Aeh1ORF194w</name>
</gene>
<protein>
    <submittedName>
        <fullName evidence="1">Uncharacterized protein</fullName>
    </submittedName>
</protein>
<dbReference type="EMBL" id="AY266303">
    <property type="protein sequence ID" value="AAQ17860.1"/>
    <property type="molecule type" value="Genomic_DNA"/>
</dbReference>
<proteinExistence type="predicted"/>
<name>Q76YN6_9CAUD</name>